<dbReference type="CDD" id="cd00037">
    <property type="entry name" value="CLECT"/>
    <property type="match status" value="1"/>
</dbReference>
<feature type="domain" description="C-type lectin" evidence="5">
    <location>
        <begin position="30"/>
        <end position="155"/>
    </location>
</feature>
<dbReference type="SUPFAM" id="SSF56436">
    <property type="entry name" value="C-type lectin-like"/>
    <property type="match status" value="1"/>
</dbReference>
<dbReference type="SMART" id="SM00408">
    <property type="entry name" value="IGc2"/>
    <property type="match status" value="4"/>
</dbReference>
<evidence type="ECO:0000256" key="4">
    <source>
        <dbReference type="SAM" id="SignalP"/>
    </source>
</evidence>
<evidence type="ECO:0000259" key="7">
    <source>
        <dbReference type="PROSITE" id="PS50853"/>
    </source>
</evidence>
<dbReference type="AlphaFoldDB" id="A0AAN8JQU3"/>
<dbReference type="Gene3D" id="3.10.100.10">
    <property type="entry name" value="Mannose-Binding Protein A, subunit A"/>
    <property type="match status" value="1"/>
</dbReference>
<dbReference type="InterPro" id="IPR036116">
    <property type="entry name" value="FN3_sf"/>
</dbReference>
<dbReference type="Proteomes" id="UP001347796">
    <property type="component" value="Unassembled WGS sequence"/>
</dbReference>
<dbReference type="InterPro" id="IPR016187">
    <property type="entry name" value="CTDL_fold"/>
</dbReference>
<evidence type="ECO:0000256" key="3">
    <source>
        <dbReference type="ARBA" id="ARBA00023319"/>
    </source>
</evidence>
<dbReference type="PROSITE" id="PS50853">
    <property type="entry name" value="FN3"/>
    <property type="match status" value="4"/>
</dbReference>
<dbReference type="Pfam" id="PF00041">
    <property type="entry name" value="fn3"/>
    <property type="match status" value="1"/>
</dbReference>
<dbReference type="SMART" id="SM00034">
    <property type="entry name" value="CLECT"/>
    <property type="match status" value="1"/>
</dbReference>
<proteinExistence type="predicted"/>
<dbReference type="PANTHER" id="PTHR44170">
    <property type="entry name" value="PROTEIN SIDEKICK"/>
    <property type="match status" value="1"/>
</dbReference>
<feature type="domain" description="Ig-like" evidence="6">
    <location>
        <begin position="187"/>
        <end position="275"/>
    </location>
</feature>
<dbReference type="FunFam" id="2.60.40.10:FF:000028">
    <property type="entry name" value="Neuronal cell adhesion molecule"/>
    <property type="match status" value="1"/>
</dbReference>
<dbReference type="PRINTS" id="PR00014">
    <property type="entry name" value="FNTYPEIII"/>
</dbReference>
<keyword evidence="3" id="KW-0393">Immunoglobulin domain</keyword>
<dbReference type="Pfam" id="PF13927">
    <property type="entry name" value="Ig_3"/>
    <property type="match status" value="3"/>
</dbReference>
<dbReference type="GO" id="GO:0098609">
    <property type="term" value="P:cell-cell adhesion"/>
    <property type="evidence" value="ECO:0007669"/>
    <property type="project" value="TreeGrafter"/>
</dbReference>
<evidence type="ECO:0000313" key="9">
    <source>
        <dbReference type="Proteomes" id="UP001347796"/>
    </source>
</evidence>
<comment type="caution">
    <text evidence="8">The sequence shown here is derived from an EMBL/GenBank/DDBJ whole genome shotgun (WGS) entry which is preliminary data.</text>
</comment>
<evidence type="ECO:0000259" key="5">
    <source>
        <dbReference type="PROSITE" id="PS50041"/>
    </source>
</evidence>
<evidence type="ECO:0000256" key="1">
    <source>
        <dbReference type="ARBA" id="ARBA00022737"/>
    </source>
</evidence>
<keyword evidence="9" id="KW-1185">Reference proteome</keyword>
<dbReference type="PROSITE" id="PS50835">
    <property type="entry name" value="IG_LIKE"/>
    <property type="match status" value="6"/>
</dbReference>
<dbReference type="SMART" id="SM00060">
    <property type="entry name" value="FN3"/>
    <property type="match status" value="4"/>
</dbReference>
<evidence type="ECO:0008006" key="10">
    <source>
        <dbReference type="Google" id="ProtNLM"/>
    </source>
</evidence>
<dbReference type="PANTHER" id="PTHR44170:SF6">
    <property type="entry name" value="CONTACTIN"/>
    <property type="match status" value="1"/>
</dbReference>
<dbReference type="InterPro" id="IPR003961">
    <property type="entry name" value="FN3_dom"/>
</dbReference>
<feature type="signal peptide" evidence="4">
    <location>
        <begin position="1"/>
        <end position="19"/>
    </location>
</feature>
<feature type="domain" description="Ig-like" evidence="6">
    <location>
        <begin position="584"/>
        <end position="676"/>
    </location>
</feature>
<dbReference type="InterPro" id="IPR007110">
    <property type="entry name" value="Ig-like_dom"/>
</dbReference>
<dbReference type="CDD" id="cd00063">
    <property type="entry name" value="FN3"/>
    <property type="match status" value="4"/>
</dbReference>
<evidence type="ECO:0000259" key="6">
    <source>
        <dbReference type="PROSITE" id="PS50835"/>
    </source>
</evidence>
<dbReference type="FunFam" id="2.60.40.10:FF:000032">
    <property type="entry name" value="palladin isoform X1"/>
    <property type="match status" value="1"/>
</dbReference>
<organism evidence="8 9">
    <name type="scientific">Patella caerulea</name>
    <name type="common">Rayed Mediterranean limpet</name>
    <dbReference type="NCBI Taxonomy" id="87958"/>
    <lineage>
        <taxon>Eukaryota</taxon>
        <taxon>Metazoa</taxon>
        <taxon>Spiralia</taxon>
        <taxon>Lophotrochozoa</taxon>
        <taxon>Mollusca</taxon>
        <taxon>Gastropoda</taxon>
        <taxon>Patellogastropoda</taxon>
        <taxon>Patelloidea</taxon>
        <taxon>Patellidae</taxon>
        <taxon>Patella</taxon>
    </lineage>
</organism>
<feature type="domain" description="Ig-like" evidence="6">
    <location>
        <begin position="407"/>
        <end position="488"/>
    </location>
</feature>
<dbReference type="SUPFAM" id="SSF48726">
    <property type="entry name" value="Immunoglobulin"/>
    <property type="match status" value="6"/>
</dbReference>
<keyword evidence="1" id="KW-0677">Repeat</keyword>
<feature type="domain" description="Ig-like" evidence="6">
    <location>
        <begin position="277"/>
        <end position="381"/>
    </location>
</feature>
<feature type="domain" description="Fibronectin type-III" evidence="7">
    <location>
        <begin position="994"/>
        <end position="1092"/>
    </location>
</feature>
<dbReference type="PROSITE" id="PS50041">
    <property type="entry name" value="C_TYPE_LECTIN_2"/>
    <property type="match status" value="1"/>
</dbReference>
<keyword evidence="2" id="KW-1015">Disulfide bond</keyword>
<dbReference type="InterPro" id="IPR003598">
    <property type="entry name" value="Ig_sub2"/>
</dbReference>
<feature type="domain" description="Ig-like" evidence="6">
    <location>
        <begin position="493"/>
        <end position="578"/>
    </location>
</feature>
<dbReference type="InterPro" id="IPR013783">
    <property type="entry name" value="Ig-like_fold"/>
</dbReference>
<dbReference type="InterPro" id="IPR036179">
    <property type="entry name" value="Ig-like_dom_sf"/>
</dbReference>
<sequence>MELRLSGLAYLLLITCVTAQFDCPLNWVEYNQRCYKFTFYPTLTFLQATGACQADGASLVSVDDDAENAFISTWLDENVVDKNIRFYTSGMDIAGSYRWEGDGVILLNGGGHWVTDIDSRKKATQTQIVYEFDPLTSTFQWGWAARMKRLPYICEISQAESYRINEAARDFTYGTSTLDESVVEKGPKIIQEPESILIIRGSPTIHIECAADGIPNPTYYWYKNFGTANQTIVDQSTSDRYTITNGRLTMAHPDLEFDPGDYQCVIENKFGSILSNPVRIIAGFLSEFSNEPQGTVNGYQYQGTVINCNTPAYNPEVLFSWYKTDTRYFVRPRLNPHMFISRNGKLYFSELQPSDHGQYYCVVTLTAPAGQRVASQQRPMETSLGIGLTVTSENANEYGPLIHNDFPAAFPSPPMRGRDLRLECFAYGKLPMYYTWDREEYGLPANVSYEDAKRVMIIHDVKLEDSGNYVCHVKRGERASASKNIFVAIEAEPYFMYPLKDQHLDKGSSVSWRCQAIAVPIATYAWFKNSKPVESVPDDIEVRGNVLVIHQADKRHEGMYQCLAKNSHGLTYSNAQLRTLNFKPTFSKHPLKTTVATQGGNLTIVCSPEGAPYPIITWLKDGGQLSVTQGGVGRLMQLPNGYLLINDLTQSDAGVYTCEASNDLGKDSSSATIYVTSRTTLVKTPTNQLVLVNNTAFFYCQASYDQTRHDLAYVWYFYDRRIDLDTEPHFTVGTRDTFHGLYIRYAQYTHQGIYKCIAQTPQDASSASAYLTVYGPPGEPAGVYAKNINNDRSIDLKWTAGLTHGSSILQYRIEYLNVYDMVWRVYKDNIDIADTILTDGPSKYGYTVDNLSPGTQYSFRVTAYNINGYGEPSVPSKFYAIPAAAPVDAVQGVGGGGGSVGELRVQWEKLPIGQHGGPGLHYKVYWRKKDNIYGKWLVSDPPVSGEKEEFITIIEHQNYYIEYEVKVGVVNDLGAGPNSSVVVIFSAEDMPLATPANVNGQELNATAADIFWDPCPDDREHMKGRVLGYQVNYWLEGQTYKDAMFSRHLGQADYGRIIGLDENADYWVNAQVYNTAGLGPKSEDARVSTWASPPFLYPEYVNVTSRDGSSINVWWRGISTTILEEALRGYKLHYWESSQDMNTAQEVVVGKVTHAVIPNVERGITYSLRLMGYNYGGDGAKSPTVYFTLGGQLQGVDLYTTEILARGFTTRMSLTLMVTSLIITWFL</sequence>
<dbReference type="Gene3D" id="2.60.40.10">
    <property type="entry name" value="Immunoglobulins"/>
    <property type="match status" value="10"/>
</dbReference>
<evidence type="ECO:0000313" key="8">
    <source>
        <dbReference type="EMBL" id="KAK6180835.1"/>
    </source>
</evidence>
<dbReference type="InterPro" id="IPR016186">
    <property type="entry name" value="C-type_lectin-like/link_sf"/>
</dbReference>
<dbReference type="EMBL" id="JAZGQO010000007">
    <property type="protein sequence ID" value="KAK6180835.1"/>
    <property type="molecule type" value="Genomic_DNA"/>
</dbReference>
<gene>
    <name evidence="8" type="ORF">SNE40_008814</name>
</gene>
<reference evidence="8 9" key="1">
    <citation type="submission" date="2024-01" db="EMBL/GenBank/DDBJ databases">
        <title>The genome of the rayed Mediterranean limpet Patella caerulea (Linnaeus, 1758).</title>
        <authorList>
            <person name="Anh-Thu Weber A."/>
            <person name="Halstead-Nussloch G."/>
        </authorList>
    </citation>
    <scope>NUCLEOTIDE SEQUENCE [LARGE SCALE GENOMIC DNA]</scope>
    <source>
        <strain evidence="8">AATW-2023a</strain>
        <tissue evidence="8">Whole specimen</tissue>
    </source>
</reference>
<accession>A0AAN8JQU3</accession>
<feature type="chain" id="PRO_5042829781" description="Contactin" evidence="4">
    <location>
        <begin position="20"/>
        <end position="1227"/>
    </location>
</feature>
<dbReference type="InterPro" id="IPR003599">
    <property type="entry name" value="Ig_sub"/>
</dbReference>
<dbReference type="SMART" id="SM00409">
    <property type="entry name" value="IG"/>
    <property type="match status" value="6"/>
</dbReference>
<keyword evidence="4" id="KW-0732">Signal</keyword>
<dbReference type="InterPro" id="IPR001304">
    <property type="entry name" value="C-type_lectin-like"/>
</dbReference>
<protein>
    <recommendedName>
        <fullName evidence="10">Contactin</fullName>
    </recommendedName>
</protein>
<dbReference type="GO" id="GO:0016020">
    <property type="term" value="C:membrane"/>
    <property type="evidence" value="ECO:0007669"/>
    <property type="project" value="UniProtKB-SubCell"/>
</dbReference>
<name>A0AAN8JQU3_PATCE</name>
<feature type="domain" description="Fibronectin type-III" evidence="7">
    <location>
        <begin position="776"/>
        <end position="883"/>
    </location>
</feature>
<feature type="domain" description="Fibronectin type-III" evidence="7">
    <location>
        <begin position="1097"/>
        <end position="1192"/>
    </location>
</feature>
<dbReference type="SUPFAM" id="SSF49265">
    <property type="entry name" value="Fibronectin type III"/>
    <property type="match status" value="2"/>
</dbReference>
<feature type="domain" description="Fibronectin type-III" evidence="7">
    <location>
        <begin position="886"/>
        <end position="989"/>
    </location>
</feature>
<feature type="domain" description="Ig-like" evidence="6">
    <location>
        <begin position="679"/>
        <end position="772"/>
    </location>
</feature>
<evidence type="ECO:0000256" key="2">
    <source>
        <dbReference type="ARBA" id="ARBA00023157"/>
    </source>
</evidence>